<evidence type="ECO:0000313" key="1">
    <source>
        <dbReference type="EMBL" id="KKL58837.1"/>
    </source>
</evidence>
<protein>
    <submittedName>
        <fullName evidence="1">Uncharacterized protein</fullName>
    </submittedName>
</protein>
<accession>A0A0F9G6E5</accession>
<dbReference type="AlphaFoldDB" id="A0A0F9G6E5"/>
<name>A0A0F9G6E5_9ZZZZ</name>
<reference evidence="1" key="1">
    <citation type="journal article" date="2015" name="Nature">
        <title>Complex archaea that bridge the gap between prokaryotes and eukaryotes.</title>
        <authorList>
            <person name="Spang A."/>
            <person name="Saw J.H."/>
            <person name="Jorgensen S.L."/>
            <person name="Zaremba-Niedzwiedzka K."/>
            <person name="Martijn J."/>
            <person name="Lind A.E."/>
            <person name="van Eijk R."/>
            <person name="Schleper C."/>
            <person name="Guy L."/>
            <person name="Ettema T.J."/>
        </authorList>
    </citation>
    <scope>NUCLEOTIDE SEQUENCE</scope>
</reference>
<sequence>MSGGGRTFKTQYGYGGGRRISKKVVNPLVRRKLITAKNWRKQRYSESKQVDVKLTQKGIKFGKAFHF</sequence>
<organism evidence="1">
    <name type="scientific">marine sediment metagenome</name>
    <dbReference type="NCBI Taxonomy" id="412755"/>
    <lineage>
        <taxon>unclassified sequences</taxon>
        <taxon>metagenomes</taxon>
        <taxon>ecological metagenomes</taxon>
    </lineage>
</organism>
<gene>
    <name evidence="1" type="ORF">LCGC14_2221370</name>
</gene>
<proteinExistence type="predicted"/>
<comment type="caution">
    <text evidence="1">The sequence shown here is derived from an EMBL/GenBank/DDBJ whole genome shotgun (WGS) entry which is preliminary data.</text>
</comment>
<dbReference type="EMBL" id="LAZR01029683">
    <property type="protein sequence ID" value="KKL58837.1"/>
    <property type="molecule type" value="Genomic_DNA"/>
</dbReference>